<accession>A0ACC0FNT1</accession>
<dbReference type="EMBL" id="CM045771">
    <property type="protein sequence ID" value="KAI7989767.1"/>
    <property type="molecule type" value="Genomic_DNA"/>
</dbReference>
<name>A0ACC0FNT1_9ERIC</name>
<organism evidence="1 2">
    <name type="scientific">Camellia lanceoleosa</name>
    <dbReference type="NCBI Taxonomy" id="1840588"/>
    <lineage>
        <taxon>Eukaryota</taxon>
        <taxon>Viridiplantae</taxon>
        <taxon>Streptophyta</taxon>
        <taxon>Embryophyta</taxon>
        <taxon>Tracheophyta</taxon>
        <taxon>Spermatophyta</taxon>
        <taxon>Magnoliopsida</taxon>
        <taxon>eudicotyledons</taxon>
        <taxon>Gunneridae</taxon>
        <taxon>Pentapetalae</taxon>
        <taxon>asterids</taxon>
        <taxon>Ericales</taxon>
        <taxon>Theaceae</taxon>
        <taxon>Camellia</taxon>
    </lineage>
</organism>
<dbReference type="Proteomes" id="UP001060215">
    <property type="component" value="Chromosome 14"/>
</dbReference>
<protein>
    <submittedName>
        <fullName evidence="1">Uncharacterized protein</fullName>
    </submittedName>
</protein>
<sequence length="203" mass="23334">MIASPILNLLRSFSFFRDDLERRFLLQDDYEQLVAMKHMMHRGPRNARSGLQCFDEPSVVDTKDPSTARVPPTPHSETCKSAINRFFCPSKGSKVIVMHKVWCKWLEDCASGRILCCIDAKIQSYARATLLNAFCNYPNGIIFSNENDADRNFRNQNRKCPYYVDMMILINPESPPRKCPQEYLDTAGRKLTKNPNSAAEELF</sequence>
<proteinExistence type="predicted"/>
<gene>
    <name evidence="1" type="ORF">LOK49_LG13G02173</name>
</gene>
<evidence type="ECO:0000313" key="2">
    <source>
        <dbReference type="Proteomes" id="UP001060215"/>
    </source>
</evidence>
<comment type="caution">
    <text evidence="1">The sequence shown here is derived from an EMBL/GenBank/DDBJ whole genome shotgun (WGS) entry which is preliminary data.</text>
</comment>
<keyword evidence="2" id="KW-1185">Reference proteome</keyword>
<evidence type="ECO:0000313" key="1">
    <source>
        <dbReference type="EMBL" id="KAI7989767.1"/>
    </source>
</evidence>
<reference evidence="1 2" key="1">
    <citation type="journal article" date="2022" name="Plant J.">
        <title>Chromosome-level genome of Camellia lanceoleosa provides a valuable resource for understanding genome evolution and self-incompatibility.</title>
        <authorList>
            <person name="Gong W."/>
            <person name="Xiao S."/>
            <person name="Wang L."/>
            <person name="Liao Z."/>
            <person name="Chang Y."/>
            <person name="Mo W."/>
            <person name="Hu G."/>
            <person name="Li W."/>
            <person name="Zhao G."/>
            <person name="Zhu H."/>
            <person name="Hu X."/>
            <person name="Ji K."/>
            <person name="Xiang X."/>
            <person name="Song Q."/>
            <person name="Yuan D."/>
            <person name="Jin S."/>
            <person name="Zhang L."/>
        </authorList>
    </citation>
    <scope>NUCLEOTIDE SEQUENCE [LARGE SCALE GENOMIC DNA]</scope>
    <source>
        <strain evidence="1">SQ_2022a</strain>
    </source>
</reference>